<dbReference type="EMBL" id="CP011014">
    <property type="protein sequence ID" value="AJT51567.1"/>
    <property type="molecule type" value="Genomic_DNA"/>
</dbReference>
<dbReference type="AlphaFoldDB" id="A0A0D4CN72"/>
<dbReference type="OrthoDB" id="2023634at2"/>
<evidence type="ECO:0000313" key="1">
    <source>
        <dbReference type="EMBL" id="AJT51567.1"/>
    </source>
</evidence>
<dbReference type="Proteomes" id="UP000003645">
    <property type="component" value="Plasmid pLM1"/>
</dbReference>
<reference evidence="1 2" key="1">
    <citation type="journal article" date="2012" name="J. Bacteriol.">
        <title>Genome sequence of Lactobacillus mucosae LM1, isolated from piglet feces.</title>
        <authorList>
            <person name="Lee J.H."/>
            <person name="Valeriano V.D."/>
            <person name="Shin Y.R."/>
            <person name="Chae J.P."/>
            <person name="Kim G.B."/>
            <person name="Ham J.S."/>
            <person name="Chun J."/>
            <person name="Kang D.K."/>
        </authorList>
    </citation>
    <scope>NUCLEOTIDE SEQUENCE [LARGE SCALE GENOMIC DNA]</scope>
    <source>
        <strain evidence="1 2">LM1</strain>
        <plasmid evidence="1">pLM1</plasmid>
    </source>
</reference>
<dbReference type="KEGG" id="lmu:LBLM1_11085"/>
<organism evidence="1 2">
    <name type="scientific">Limosilactobacillus mucosae LM1</name>
    <dbReference type="NCBI Taxonomy" id="1130798"/>
    <lineage>
        <taxon>Bacteria</taxon>
        <taxon>Bacillati</taxon>
        <taxon>Bacillota</taxon>
        <taxon>Bacilli</taxon>
        <taxon>Lactobacillales</taxon>
        <taxon>Lactobacillaceae</taxon>
        <taxon>Limosilactobacillus</taxon>
    </lineage>
</organism>
<evidence type="ECO:0000313" key="2">
    <source>
        <dbReference type="Proteomes" id="UP000003645"/>
    </source>
</evidence>
<protein>
    <submittedName>
        <fullName evidence="1">Uncharacterized protein</fullName>
    </submittedName>
</protein>
<geneLocation type="plasmid" evidence="1 2">
    <name>pLM1</name>
</geneLocation>
<name>A0A0D4CN72_LIMMU</name>
<gene>
    <name evidence="1" type="ORF">LBLM1_11085</name>
</gene>
<sequence>MMKKMNGVTVYDVINSEYGNGFLVNRKEFIKHVNGYTDDFGQKLDKVSIKDMKHNIHTDKLLLIVSDGMEQIMTAHPFNQNELIQLLTLTSDSWDYDYNFVDWLRSMYQVAPKQGFADKKDQYVELMFE</sequence>
<keyword evidence="2" id="KW-1185">Reference proteome</keyword>
<dbReference type="HOGENOM" id="CLU_1946076_0_0_9"/>
<keyword evidence="1" id="KW-0614">Plasmid</keyword>
<dbReference type="RefSeq" id="WP_039946365.1">
    <property type="nucleotide sequence ID" value="NZ_CP011014.1"/>
</dbReference>
<proteinExistence type="predicted"/>
<accession>A0A0D4CN72</accession>